<protein>
    <submittedName>
        <fullName evidence="2">Uncharacterized protein</fullName>
    </submittedName>
</protein>
<evidence type="ECO:0000256" key="1">
    <source>
        <dbReference type="SAM" id="MobiDB-lite"/>
    </source>
</evidence>
<dbReference type="Proteomes" id="UP000391834">
    <property type="component" value="Unassembled WGS sequence"/>
</dbReference>
<feature type="region of interest" description="Disordered" evidence="1">
    <location>
        <begin position="51"/>
        <end position="72"/>
    </location>
</feature>
<evidence type="ECO:0000313" key="2">
    <source>
        <dbReference type="EMBL" id="GET33514.1"/>
    </source>
</evidence>
<reference evidence="2 3" key="1">
    <citation type="submission" date="2019-10" db="EMBL/GenBank/DDBJ databases">
        <title>Prolixibacter strains distinguished by the presence of nitrate reductase genes were adept at nitrate-dependent anaerobic corrosion of metallic iron and carbon steel.</title>
        <authorList>
            <person name="Iino T."/>
            <person name="Shono N."/>
            <person name="Ito K."/>
            <person name="Nakamura R."/>
            <person name="Sueoka K."/>
            <person name="Harayama S."/>
            <person name="Ohkuma M."/>
        </authorList>
    </citation>
    <scope>NUCLEOTIDE SEQUENCE [LARGE SCALE GENOMIC DNA]</scope>
    <source>
        <strain evidence="2 3">JCM 13498</strain>
    </source>
</reference>
<sequence>MINFAGMRIWAQKKAEIPEFMPPADLIYLHKIDPEDITKFKVEEHPAMQFVTNTPSFPDKRSKKPEKSKMLPENVYSLPDKGALRANIFISDKNKKSGIKIGYITH</sequence>
<accession>A0A5M4B0C8</accession>
<dbReference type="AlphaFoldDB" id="A0A5M4B0C8"/>
<evidence type="ECO:0000313" key="3">
    <source>
        <dbReference type="Proteomes" id="UP000391834"/>
    </source>
</evidence>
<proteinExistence type="predicted"/>
<organism evidence="2 3">
    <name type="scientific">Prolixibacter bellariivorans</name>
    <dbReference type="NCBI Taxonomy" id="314319"/>
    <lineage>
        <taxon>Bacteria</taxon>
        <taxon>Pseudomonadati</taxon>
        <taxon>Bacteroidota</taxon>
        <taxon>Bacteroidia</taxon>
        <taxon>Marinilabiliales</taxon>
        <taxon>Prolixibacteraceae</taxon>
        <taxon>Prolixibacter</taxon>
    </lineage>
</organism>
<keyword evidence="3" id="KW-1185">Reference proteome</keyword>
<gene>
    <name evidence="2" type="ORF">PbJCM13498_23770</name>
</gene>
<comment type="caution">
    <text evidence="2">The sequence shown here is derived from an EMBL/GenBank/DDBJ whole genome shotgun (WGS) entry which is preliminary data.</text>
</comment>
<dbReference type="EMBL" id="BLAX01000001">
    <property type="protein sequence ID" value="GET33514.1"/>
    <property type="molecule type" value="Genomic_DNA"/>
</dbReference>
<name>A0A5M4B0C8_9BACT</name>